<protein>
    <submittedName>
        <fullName evidence="1">Uncharacterized protein</fullName>
    </submittedName>
</protein>
<proteinExistence type="predicted"/>
<name>A0A0R0LTI9_9MICR</name>
<comment type="caution">
    <text evidence="1">The sequence shown here is derived from an EMBL/GenBank/DDBJ whole genome shotgun (WGS) entry which is preliminary data.</text>
</comment>
<sequence>AFKDAICSRNNAINDMVDVSEAMINALKKLNNVYDAINDPTINVTENANVDEVTSN</sequence>
<reference evidence="1 2" key="1">
    <citation type="submission" date="2015-07" db="EMBL/GenBank/DDBJ databases">
        <title>The genome of Pseudoloma neurophilia, a relevant intracellular parasite of the zebrafish.</title>
        <authorList>
            <person name="Ndikumana S."/>
            <person name="Pelin A."/>
            <person name="Sanders J."/>
            <person name="Corradi N."/>
        </authorList>
    </citation>
    <scope>NUCLEOTIDE SEQUENCE [LARGE SCALE GENOMIC DNA]</scope>
    <source>
        <strain evidence="1 2">MK1</strain>
    </source>
</reference>
<gene>
    <name evidence="1" type="ORF">M153_29350001863</name>
</gene>
<organism evidence="1 2">
    <name type="scientific">Pseudoloma neurophilia</name>
    <dbReference type="NCBI Taxonomy" id="146866"/>
    <lineage>
        <taxon>Eukaryota</taxon>
        <taxon>Fungi</taxon>
        <taxon>Fungi incertae sedis</taxon>
        <taxon>Microsporidia</taxon>
        <taxon>Pseudoloma</taxon>
    </lineage>
</organism>
<dbReference type="AlphaFoldDB" id="A0A0R0LTI9"/>
<accession>A0A0R0LTI9</accession>
<dbReference type="VEuPathDB" id="MicrosporidiaDB:M153_29350001863"/>
<keyword evidence="2" id="KW-1185">Reference proteome</keyword>
<dbReference type="EMBL" id="LGUB01000697">
    <property type="protein sequence ID" value="KRH92764.1"/>
    <property type="molecule type" value="Genomic_DNA"/>
</dbReference>
<dbReference type="Proteomes" id="UP000051530">
    <property type="component" value="Unassembled WGS sequence"/>
</dbReference>
<evidence type="ECO:0000313" key="2">
    <source>
        <dbReference type="Proteomes" id="UP000051530"/>
    </source>
</evidence>
<feature type="non-terminal residue" evidence="1">
    <location>
        <position position="1"/>
    </location>
</feature>
<evidence type="ECO:0000313" key="1">
    <source>
        <dbReference type="EMBL" id="KRH92764.1"/>
    </source>
</evidence>